<sequence length="558" mass="59586">MPPRRVANEELAEPLGRSSEWIFQRSGIRFRHVVEPGTTSGDLAVAAGREALSRAAVGDVAALVVATTTPDRRCPGTAPIVASRLGMTRAAALDVQAVCAGFVYGLGVAQGLIAAGTADSVLVVGTDTLSLNVDPADPTSMLFGDGAGAVVLRSGHHEEPGALGTCVLGSDGGGRDLITVRGGGSEERSAAGGAPADPYMRLEGREVFWRAVEHMTSASRAALDAARWKPEEADRIIAHQANARILAVLAQRLGVAADRVRSEEHAGWERDFPVRYLLVREDIDGEEEGVLWGRCAEVEGLFMNAPQLPREVLTLRGCPCESPLVQAVAAGAQPVRLLGDGMLSIEPVDPSNDGPHRFWDLEDTAVLAQWPTPGDPGRVDIVVGTGVKEDDYRGSKRLPSSPRFDLWFPSIRGAAHRRKKQTTWVTPPQQQCQPAEAGDGNRCGIPTRSEPRPTLSTPPPPRRSTSRGRLPGRDISVTRACTPHPPPTRRGPDIPCAHARPPQTATEDSALRRTTKHTPAPSHPPGVVDQVTTVLRNSSHAHAPLASAFVRCDRLELR</sequence>
<keyword evidence="5" id="KW-1185">Reference proteome</keyword>
<dbReference type="Proteomes" id="UP000642673">
    <property type="component" value="Unassembled WGS sequence"/>
</dbReference>
<keyword evidence="1" id="KW-0963">Cytoplasm</keyword>
<feature type="compositionally biased region" description="Polar residues" evidence="2">
    <location>
        <begin position="422"/>
        <end position="433"/>
    </location>
</feature>
<organism evidence="4 5">
    <name type="scientific">Streptomyces cirratus</name>
    <dbReference type="NCBI Taxonomy" id="68187"/>
    <lineage>
        <taxon>Bacteria</taxon>
        <taxon>Bacillati</taxon>
        <taxon>Actinomycetota</taxon>
        <taxon>Actinomycetes</taxon>
        <taxon>Kitasatosporales</taxon>
        <taxon>Streptomycetaceae</taxon>
        <taxon>Streptomyces</taxon>
    </lineage>
</organism>
<dbReference type="Pfam" id="PF08545">
    <property type="entry name" value="ACP_syn_III"/>
    <property type="match status" value="1"/>
</dbReference>
<dbReference type="SUPFAM" id="SSF53901">
    <property type="entry name" value="Thiolase-like"/>
    <property type="match status" value="2"/>
</dbReference>
<feature type="region of interest" description="Disordered" evidence="2">
    <location>
        <begin position="418"/>
        <end position="528"/>
    </location>
</feature>
<evidence type="ECO:0000256" key="2">
    <source>
        <dbReference type="SAM" id="MobiDB-lite"/>
    </source>
</evidence>
<dbReference type="PANTHER" id="PTHR34069">
    <property type="entry name" value="3-OXOACYL-[ACYL-CARRIER-PROTEIN] SYNTHASE 3"/>
    <property type="match status" value="1"/>
</dbReference>
<dbReference type="EMBL" id="BMVP01000027">
    <property type="protein sequence ID" value="GHB84968.1"/>
    <property type="molecule type" value="Genomic_DNA"/>
</dbReference>
<dbReference type="Gene3D" id="3.40.47.10">
    <property type="match status" value="1"/>
</dbReference>
<comment type="caution">
    <text evidence="4">The sequence shown here is derived from an EMBL/GenBank/DDBJ whole genome shotgun (WGS) entry which is preliminary data.</text>
</comment>
<evidence type="ECO:0000256" key="1">
    <source>
        <dbReference type="ARBA" id="ARBA00022490"/>
    </source>
</evidence>
<dbReference type="CDD" id="cd00830">
    <property type="entry name" value="KAS_III"/>
    <property type="match status" value="1"/>
</dbReference>
<reference evidence="5" key="1">
    <citation type="journal article" date="2019" name="Int. J. Syst. Evol. Microbiol.">
        <title>The Global Catalogue of Microorganisms (GCM) 10K type strain sequencing project: providing services to taxonomists for standard genome sequencing and annotation.</title>
        <authorList>
            <consortium name="The Broad Institute Genomics Platform"/>
            <consortium name="The Broad Institute Genome Sequencing Center for Infectious Disease"/>
            <person name="Wu L."/>
            <person name="Ma J."/>
        </authorList>
    </citation>
    <scope>NUCLEOTIDE SEQUENCE [LARGE SCALE GENOMIC DNA]</scope>
    <source>
        <strain evidence="5">JCM 4738</strain>
    </source>
</reference>
<feature type="domain" description="Beta-ketoacyl-[acyl-carrier-protein] synthase III N-terminal" evidence="3">
    <location>
        <begin position="93"/>
        <end position="172"/>
    </location>
</feature>
<protein>
    <recommendedName>
        <fullName evidence="3">Beta-ketoacyl-[acyl-carrier-protein] synthase III N-terminal domain-containing protein</fullName>
    </recommendedName>
</protein>
<accession>A0ABQ3F5D3</accession>
<evidence type="ECO:0000259" key="3">
    <source>
        <dbReference type="Pfam" id="PF08545"/>
    </source>
</evidence>
<name>A0ABQ3F5D3_9ACTN</name>
<proteinExistence type="predicted"/>
<evidence type="ECO:0000313" key="5">
    <source>
        <dbReference type="Proteomes" id="UP000642673"/>
    </source>
</evidence>
<evidence type="ECO:0000313" key="4">
    <source>
        <dbReference type="EMBL" id="GHB84968.1"/>
    </source>
</evidence>
<dbReference type="InterPro" id="IPR016039">
    <property type="entry name" value="Thiolase-like"/>
</dbReference>
<dbReference type="PANTHER" id="PTHR34069:SF2">
    <property type="entry name" value="BETA-KETOACYL-[ACYL-CARRIER-PROTEIN] SYNTHASE III"/>
    <property type="match status" value="1"/>
</dbReference>
<feature type="compositionally biased region" description="Low complexity" evidence="2">
    <location>
        <begin position="446"/>
        <end position="455"/>
    </location>
</feature>
<gene>
    <name evidence="4" type="ORF">GCM10010347_64870</name>
</gene>
<dbReference type="InterPro" id="IPR013751">
    <property type="entry name" value="ACP_syn_III_N"/>
</dbReference>